<proteinExistence type="predicted"/>
<name>A0A382ZYH1_9ZZZZ</name>
<evidence type="ECO:0000313" key="1">
    <source>
        <dbReference type="EMBL" id="SVE00534.1"/>
    </source>
</evidence>
<gene>
    <name evidence="1" type="ORF">METZ01_LOCUS453388</name>
</gene>
<accession>A0A382ZYH1</accession>
<protein>
    <submittedName>
        <fullName evidence="1">Uncharacterized protein</fullName>
    </submittedName>
</protein>
<reference evidence="1" key="1">
    <citation type="submission" date="2018-05" db="EMBL/GenBank/DDBJ databases">
        <authorList>
            <person name="Lanie J.A."/>
            <person name="Ng W.-L."/>
            <person name="Kazmierczak K.M."/>
            <person name="Andrzejewski T.M."/>
            <person name="Davidsen T.M."/>
            <person name="Wayne K.J."/>
            <person name="Tettelin H."/>
            <person name="Glass J.I."/>
            <person name="Rusch D."/>
            <person name="Podicherti R."/>
            <person name="Tsui H.-C.T."/>
            <person name="Winkler M.E."/>
        </authorList>
    </citation>
    <scope>NUCLEOTIDE SEQUENCE</scope>
</reference>
<dbReference type="AlphaFoldDB" id="A0A382ZYH1"/>
<organism evidence="1">
    <name type="scientific">marine metagenome</name>
    <dbReference type="NCBI Taxonomy" id="408172"/>
    <lineage>
        <taxon>unclassified sequences</taxon>
        <taxon>metagenomes</taxon>
        <taxon>ecological metagenomes</taxon>
    </lineage>
</organism>
<sequence>LIPVRAKTNPPTINITNITLFVVFILKSPSWLKGTTTCIYKTMIIVTFL</sequence>
<feature type="non-terminal residue" evidence="1">
    <location>
        <position position="1"/>
    </location>
</feature>
<dbReference type="EMBL" id="UINC01187684">
    <property type="protein sequence ID" value="SVE00534.1"/>
    <property type="molecule type" value="Genomic_DNA"/>
</dbReference>